<evidence type="ECO:0000256" key="6">
    <source>
        <dbReference type="SAM" id="Phobius"/>
    </source>
</evidence>
<keyword evidence="6" id="KW-1133">Transmembrane helix</keyword>
<dbReference type="VEuPathDB" id="FungiDB:PYU1_G008355"/>
<dbReference type="InParanoid" id="K3WTS5"/>
<dbReference type="GO" id="GO:0008654">
    <property type="term" value="P:phospholipid biosynthetic process"/>
    <property type="evidence" value="ECO:0007669"/>
    <property type="project" value="InterPro"/>
</dbReference>
<sequence>MASAADEPAAEPVASTVQEQQAAAQLHALKKRVRHRSVADGKSMYFGKYVSQEGSEKLLTYQYHGSDNSLIYQHVLTPMNNFLVEFLPMWLAPNLITLIGLLLVGISHLLFAIYCPFLDGDAPAWLFVVAAIALFSYQTLDNLDGKQARRTGSSSPLGLLFDHGCDALNVSVGTMTMACVMQMGTTWKTLAFSMSAHVVFICATWEEYYSGSLQLPLINGPTEGILIGCALKLFTAWVGSQFWTQEIIPGFQNNSVFVIVTAISSFFTIAVNGVNVLHAVRLANDSILVALTRLTPFFILNSLAALWVVFSPSDIFSQYPRMFLWMIGLLNSKLVLHLMLAHLCGEEYHPFRKTLVPIFYVAAHCGFCMLEGIYDAINEGLIVREFFFLSLVSYVHIVITVVWEVKNVLDIGVFTIRPKKS</sequence>
<feature type="transmembrane region" description="Helical" evidence="6">
    <location>
        <begin position="355"/>
        <end position="374"/>
    </location>
</feature>
<evidence type="ECO:0000313" key="8">
    <source>
        <dbReference type="Proteomes" id="UP000019132"/>
    </source>
</evidence>
<dbReference type="PANTHER" id="PTHR10414:SF37">
    <property type="entry name" value="BB IN A BOXCAR, ISOFORM C"/>
    <property type="match status" value="1"/>
</dbReference>
<dbReference type="AlphaFoldDB" id="K3WTS5"/>
<evidence type="ECO:0000256" key="1">
    <source>
        <dbReference type="ARBA" id="ARBA00004370"/>
    </source>
</evidence>
<feature type="transmembrane region" description="Helical" evidence="6">
    <location>
        <begin position="185"/>
        <end position="205"/>
    </location>
</feature>
<evidence type="ECO:0000256" key="4">
    <source>
        <dbReference type="ARBA" id="ARBA00023136"/>
    </source>
</evidence>
<feature type="transmembrane region" description="Helical" evidence="6">
    <location>
        <begin position="322"/>
        <end position="343"/>
    </location>
</feature>
<feature type="transmembrane region" description="Helical" evidence="6">
    <location>
        <begin position="286"/>
        <end position="310"/>
    </location>
</feature>
<dbReference type="HOGENOM" id="CLU_035066_5_0_1"/>
<dbReference type="PANTHER" id="PTHR10414">
    <property type="entry name" value="ETHANOLAMINEPHOSPHOTRANSFERASE"/>
    <property type="match status" value="1"/>
</dbReference>
<dbReference type="OMA" id="GMWMYST"/>
<dbReference type="GO" id="GO:0016780">
    <property type="term" value="F:phosphotransferase activity, for other substituted phosphate groups"/>
    <property type="evidence" value="ECO:0007669"/>
    <property type="project" value="InterPro"/>
</dbReference>
<feature type="transmembrane region" description="Helical" evidence="6">
    <location>
        <begin position="95"/>
        <end position="117"/>
    </location>
</feature>
<evidence type="ECO:0000256" key="3">
    <source>
        <dbReference type="ARBA" id="ARBA00022679"/>
    </source>
</evidence>
<feature type="transmembrane region" description="Helical" evidence="6">
    <location>
        <begin position="123"/>
        <end position="140"/>
    </location>
</feature>
<comment type="similarity">
    <text evidence="2 5">Belongs to the CDP-alcohol phosphatidyltransferase class-I family.</text>
</comment>
<feature type="transmembrane region" description="Helical" evidence="6">
    <location>
        <begin position="386"/>
        <end position="403"/>
    </location>
</feature>
<dbReference type="InterPro" id="IPR014472">
    <property type="entry name" value="CHOPT"/>
</dbReference>
<dbReference type="PIRSF" id="PIRSF015665">
    <property type="entry name" value="CHOPT"/>
    <property type="match status" value="1"/>
</dbReference>
<comment type="subcellular location">
    <subcellularLocation>
        <location evidence="1">Membrane</location>
    </subcellularLocation>
</comment>
<proteinExistence type="inferred from homology"/>
<name>K3WTS5_GLOUD</name>
<keyword evidence="6" id="KW-0812">Transmembrane</keyword>
<dbReference type="FunFam" id="1.20.120.1760:FF:000015">
    <property type="entry name" value="CDP-alcohol phosphatidyltransferase family protein"/>
    <property type="match status" value="1"/>
</dbReference>
<dbReference type="FunCoup" id="K3WTS5">
    <property type="interactions" value="109"/>
</dbReference>
<dbReference type="EnsemblProtists" id="PYU1_T008371">
    <property type="protein sequence ID" value="PYU1_T008371"/>
    <property type="gene ID" value="PYU1_G008355"/>
</dbReference>
<dbReference type="InterPro" id="IPR043130">
    <property type="entry name" value="CDP-OH_PTrfase_TM_dom"/>
</dbReference>
<dbReference type="STRING" id="431595.K3WTS5"/>
<feature type="transmembrane region" description="Helical" evidence="6">
    <location>
        <begin position="225"/>
        <end position="244"/>
    </location>
</feature>
<organism evidence="7 8">
    <name type="scientific">Globisporangium ultimum (strain ATCC 200006 / CBS 805.95 / DAOM BR144)</name>
    <name type="common">Pythium ultimum</name>
    <dbReference type="NCBI Taxonomy" id="431595"/>
    <lineage>
        <taxon>Eukaryota</taxon>
        <taxon>Sar</taxon>
        <taxon>Stramenopiles</taxon>
        <taxon>Oomycota</taxon>
        <taxon>Peronosporomycetes</taxon>
        <taxon>Pythiales</taxon>
        <taxon>Pythiaceae</taxon>
        <taxon>Globisporangium</taxon>
    </lineage>
</organism>
<dbReference type="eggNOG" id="KOG2877">
    <property type="taxonomic scope" value="Eukaryota"/>
</dbReference>
<dbReference type="InterPro" id="IPR048254">
    <property type="entry name" value="CDP_ALCOHOL_P_TRANSF_CS"/>
</dbReference>
<evidence type="ECO:0000313" key="7">
    <source>
        <dbReference type="EnsemblProtists" id="PYU1_T008371"/>
    </source>
</evidence>
<reference evidence="8" key="2">
    <citation type="submission" date="2010-04" db="EMBL/GenBank/DDBJ databases">
        <authorList>
            <person name="Buell R."/>
            <person name="Hamilton J."/>
            <person name="Hostetler J."/>
        </authorList>
    </citation>
    <scope>NUCLEOTIDE SEQUENCE [LARGE SCALE GENOMIC DNA]</scope>
    <source>
        <strain evidence="8">DAOM:BR144</strain>
    </source>
</reference>
<keyword evidence="3 5" id="KW-0808">Transferase</keyword>
<evidence type="ECO:0008006" key="9">
    <source>
        <dbReference type="Google" id="ProtNLM"/>
    </source>
</evidence>
<protein>
    <recommendedName>
        <fullName evidence="9">CDP-alcohol phosphatidyltransferase</fullName>
    </recommendedName>
</protein>
<keyword evidence="4 6" id="KW-0472">Membrane</keyword>
<dbReference type="Gene3D" id="1.20.120.1760">
    <property type="match status" value="1"/>
</dbReference>
<feature type="transmembrane region" description="Helical" evidence="6">
    <location>
        <begin position="256"/>
        <end position="280"/>
    </location>
</feature>
<evidence type="ECO:0000256" key="5">
    <source>
        <dbReference type="RuleBase" id="RU003750"/>
    </source>
</evidence>
<dbReference type="EMBL" id="GL376613">
    <property type="status" value="NOT_ANNOTATED_CDS"/>
    <property type="molecule type" value="Genomic_DNA"/>
</dbReference>
<dbReference type="Pfam" id="PF01066">
    <property type="entry name" value="CDP-OH_P_transf"/>
    <property type="match status" value="1"/>
</dbReference>
<reference evidence="7" key="3">
    <citation type="submission" date="2015-02" db="UniProtKB">
        <authorList>
            <consortium name="EnsemblProtists"/>
        </authorList>
    </citation>
    <scope>IDENTIFICATION</scope>
    <source>
        <strain evidence="7">DAOM BR144</strain>
    </source>
</reference>
<dbReference type="GO" id="GO:0016020">
    <property type="term" value="C:membrane"/>
    <property type="evidence" value="ECO:0007669"/>
    <property type="project" value="UniProtKB-SubCell"/>
</dbReference>
<accession>K3WTS5</accession>
<reference evidence="8" key="1">
    <citation type="journal article" date="2010" name="Genome Biol.">
        <title>Genome sequence of the necrotrophic plant pathogen Pythium ultimum reveals original pathogenicity mechanisms and effector repertoire.</title>
        <authorList>
            <person name="Levesque C.A."/>
            <person name="Brouwer H."/>
            <person name="Cano L."/>
            <person name="Hamilton J.P."/>
            <person name="Holt C."/>
            <person name="Huitema E."/>
            <person name="Raffaele S."/>
            <person name="Robideau G.P."/>
            <person name="Thines M."/>
            <person name="Win J."/>
            <person name="Zerillo M.M."/>
            <person name="Beakes G.W."/>
            <person name="Boore J.L."/>
            <person name="Busam D."/>
            <person name="Dumas B."/>
            <person name="Ferriera S."/>
            <person name="Fuerstenberg S.I."/>
            <person name="Gachon C.M."/>
            <person name="Gaulin E."/>
            <person name="Govers F."/>
            <person name="Grenville-Briggs L."/>
            <person name="Horner N."/>
            <person name="Hostetler J."/>
            <person name="Jiang R.H."/>
            <person name="Johnson J."/>
            <person name="Krajaejun T."/>
            <person name="Lin H."/>
            <person name="Meijer H.J."/>
            <person name="Moore B."/>
            <person name="Morris P."/>
            <person name="Phuntmart V."/>
            <person name="Puiu D."/>
            <person name="Shetty J."/>
            <person name="Stajich J.E."/>
            <person name="Tripathy S."/>
            <person name="Wawra S."/>
            <person name="van West P."/>
            <person name="Whitty B.R."/>
            <person name="Coutinho P.M."/>
            <person name="Henrissat B."/>
            <person name="Martin F."/>
            <person name="Thomas P.D."/>
            <person name="Tyler B.M."/>
            <person name="De Vries R.P."/>
            <person name="Kamoun S."/>
            <person name="Yandell M."/>
            <person name="Tisserat N."/>
            <person name="Buell C.R."/>
        </authorList>
    </citation>
    <scope>NUCLEOTIDE SEQUENCE</scope>
    <source>
        <strain evidence="8">DAOM:BR144</strain>
    </source>
</reference>
<dbReference type="Proteomes" id="UP000019132">
    <property type="component" value="Unassembled WGS sequence"/>
</dbReference>
<evidence type="ECO:0000256" key="2">
    <source>
        <dbReference type="ARBA" id="ARBA00010441"/>
    </source>
</evidence>
<dbReference type="InterPro" id="IPR000462">
    <property type="entry name" value="CDP-OH_P_trans"/>
</dbReference>
<keyword evidence="8" id="KW-1185">Reference proteome</keyword>
<dbReference type="PROSITE" id="PS00379">
    <property type="entry name" value="CDP_ALCOHOL_P_TRANSF"/>
    <property type="match status" value="1"/>
</dbReference>